<dbReference type="InterPro" id="IPR020103">
    <property type="entry name" value="PsdUridine_synth_cat_dom_sf"/>
</dbReference>
<feature type="region of interest" description="Disordered" evidence="1">
    <location>
        <begin position="133"/>
        <end position="153"/>
    </location>
</feature>
<dbReference type="Pfam" id="PF00849">
    <property type="entry name" value="PseudoU_synth_2"/>
    <property type="match status" value="1"/>
</dbReference>
<sequence>MAHKRTIFSISSTYRRRWLLSASLTSFMIMFCAARVCALQHTSLTPLFNPSRAKQCRHSSIRSVTTTLYGFSRQGGNRSKGQTQRPQRRSPQAQQPHPTQQVRRNSSKTSSNNKLEKPEIIFSNNHVLVVNKPAGWKSQPGDGGGQNNDNQSSSYVDPKCLLTYLQSQELGGGSQKNFLSPTHRLDQPCTGVLIFAKNGKAASRIQVAWAKRKVKKIYWVVVEGGDDGLDFLISRSKLVNGSGKNPTYQLSGMLKSTGGGKGGGGPRGNKGGGRGSVICKPLPPNQTSVNGDKSNGGFRVCHIVWEHLKTLTTSKQSTTAPRYLLSVSTDTGAKHQVRALLALAGGAPIAGDLRYGDNYSNRGGKVDAPLPDGSVALHARSVFLPTVSLGGMEFLLDKPFVGNLPGRWREFFGVREQDVKGLR</sequence>
<dbReference type="InterPro" id="IPR050188">
    <property type="entry name" value="RluA_PseudoU_synthase"/>
</dbReference>
<keyword evidence="3" id="KW-0413">Isomerase</keyword>
<proteinExistence type="predicted"/>
<dbReference type="EC" id="5.4.99.-" evidence="3"/>
<reference evidence="3" key="1">
    <citation type="submission" date="2023-06" db="EMBL/GenBank/DDBJ databases">
        <title>Survivors Of The Sea: Transcriptome response of Skeletonema marinoi to long-term dormancy.</title>
        <authorList>
            <person name="Pinder M.I.M."/>
            <person name="Kourtchenko O."/>
            <person name="Robertson E.K."/>
            <person name="Larsson T."/>
            <person name="Maumus F."/>
            <person name="Osuna-Cruz C.M."/>
            <person name="Vancaester E."/>
            <person name="Stenow R."/>
            <person name="Vandepoele K."/>
            <person name="Ploug H."/>
            <person name="Bruchert V."/>
            <person name="Godhe A."/>
            <person name="Topel M."/>
        </authorList>
    </citation>
    <scope>NUCLEOTIDE SEQUENCE</scope>
    <source>
        <strain evidence="3">R05AC</strain>
    </source>
</reference>
<dbReference type="GO" id="GO:0009982">
    <property type="term" value="F:pseudouridine synthase activity"/>
    <property type="evidence" value="ECO:0007669"/>
    <property type="project" value="InterPro"/>
</dbReference>
<dbReference type="EMBL" id="JATAAI010000027">
    <property type="protein sequence ID" value="KAK1737030.1"/>
    <property type="molecule type" value="Genomic_DNA"/>
</dbReference>
<feature type="compositionally biased region" description="Low complexity" evidence="1">
    <location>
        <begin position="82"/>
        <end position="96"/>
    </location>
</feature>
<evidence type="ECO:0000259" key="2">
    <source>
        <dbReference type="Pfam" id="PF00849"/>
    </source>
</evidence>
<dbReference type="Gene3D" id="3.30.2350.10">
    <property type="entry name" value="Pseudouridine synthase"/>
    <property type="match status" value="1"/>
</dbReference>
<dbReference type="Proteomes" id="UP001224775">
    <property type="component" value="Unassembled WGS sequence"/>
</dbReference>
<protein>
    <submittedName>
        <fullName evidence="3">RNA pseudouridine synthase</fullName>
        <ecNumber evidence="3">5.4.99.-</ecNumber>
    </submittedName>
</protein>
<dbReference type="AlphaFoldDB" id="A0AAD8Y1C8"/>
<dbReference type="CDD" id="cd02869">
    <property type="entry name" value="PseudoU_synth_RluA_like"/>
    <property type="match status" value="1"/>
</dbReference>
<comment type="caution">
    <text evidence="3">The sequence shown here is derived from an EMBL/GenBank/DDBJ whole genome shotgun (WGS) entry which is preliminary data.</text>
</comment>
<evidence type="ECO:0000313" key="3">
    <source>
        <dbReference type="EMBL" id="KAK1737030.1"/>
    </source>
</evidence>
<dbReference type="SUPFAM" id="SSF55120">
    <property type="entry name" value="Pseudouridine synthase"/>
    <property type="match status" value="1"/>
</dbReference>
<gene>
    <name evidence="3" type="ORF">QTG54_012475</name>
</gene>
<name>A0AAD8Y1C8_9STRA</name>
<evidence type="ECO:0000256" key="1">
    <source>
        <dbReference type="SAM" id="MobiDB-lite"/>
    </source>
</evidence>
<dbReference type="PANTHER" id="PTHR21600:SF40">
    <property type="entry name" value="PSEUDOURIDYLATE SYNTHASE RPUSD2"/>
    <property type="match status" value="1"/>
</dbReference>
<feature type="compositionally biased region" description="Gly residues" evidence="1">
    <location>
        <begin position="257"/>
        <end position="274"/>
    </location>
</feature>
<dbReference type="GO" id="GO:0003723">
    <property type="term" value="F:RNA binding"/>
    <property type="evidence" value="ECO:0007669"/>
    <property type="project" value="InterPro"/>
</dbReference>
<feature type="region of interest" description="Disordered" evidence="1">
    <location>
        <begin position="67"/>
        <end position="116"/>
    </location>
</feature>
<feature type="compositionally biased region" description="Polar residues" evidence="1">
    <location>
        <begin position="67"/>
        <end position="81"/>
    </location>
</feature>
<keyword evidence="4" id="KW-1185">Reference proteome</keyword>
<feature type="region of interest" description="Disordered" evidence="1">
    <location>
        <begin position="255"/>
        <end position="274"/>
    </location>
</feature>
<organism evidence="3 4">
    <name type="scientific">Skeletonema marinoi</name>
    <dbReference type="NCBI Taxonomy" id="267567"/>
    <lineage>
        <taxon>Eukaryota</taxon>
        <taxon>Sar</taxon>
        <taxon>Stramenopiles</taxon>
        <taxon>Ochrophyta</taxon>
        <taxon>Bacillariophyta</taxon>
        <taxon>Coscinodiscophyceae</taxon>
        <taxon>Thalassiosirophycidae</taxon>
        <taxon>Thalassiosirales</taxon>
        <taxon>Skeletonemataceae</taxon>
        <taxon>Skeletonema</taxon>
        <taxon>Skeletonema marinoi-dohrnii complex</taxon>
    </lineage>
</organism>
<feature type="domain" description="Pseudouridine synthase RsuA/RluA-like" evidence="2">
    <location>
        <begin position="126"/>
        <end position="342"/>
    </location>
</feature>
<dbReference type="InterPro" id="IPR006145">
    <property type="entry name" value="PsdUridine_synth_RsuA/RluA"/>
</dbReference>
<evidence type="ECO:0000313" key="4">
    <source>
        <dbReference type="Proteomes" id="UP001224775"/>
    </source>
</evidence>
<dbReference type="PANTHER" id="PTHR21600">
    <property type="entry name" value="MITOCHONDRIAL RNA PSEUDOURIDINE SYNTHASE"/>
    <property type="match status" value="1"/>
</dbReference>
<dbReference type="GO" id="GO:0000455">
    <property type="term" value="P:enzyme-directed rRNA pseudouridine synthesis"/>
    <property type="evidence" value="ECO:0007669"/>
    <property type="project" value="TreeGrafter"/>
</dbReference>
<accession>A0AAD8Y1C8</accession>